<sequence length="248" mass="27143">MHGLDTGANTDCRASHGEMRELLREYGWSGPIQTVAYYKGDRRCDLAVPGRSKFDANTSIATLGKALANLVYDKHSRHGRAVDLVGTSMGGLIVRAALTGVQRKEKGFPPYLYVEDAVTLGTPHNGGYSGSCHDKLQCHQMRKADGGKLARWLSTRPQSPGFRTDWTVIGSEADQTVPGSYAVALPAPHKILYHESGGIGHNGLWQRWFGTFPATIWNSAQGSAPRYTDEARQPVHAVSYALKYQSAW</sequence>
<dbReference type="InterPro" id="IPR029058">
    <property type="entry name" value="AB_hydrolase_fold"/>
</dbReference>
<gene>
    <name evidence="2" type="ORF">D5H75_38820</name>
</gene>
<name>A0A3A4ANK6_9ACTN</name>
<evidence type="ECO:0000313" key="3">
    <source>
        <dbReference type="Proteomes" id="UP000265768"/>
    </source>
</evidence>
<proteinExistence type="predicted"/>
<evidence type="ECO:0000313" key="2">
    <source>
        <dbReference type="EMBL" id="RJL20814.1"/>
    </source>
</evidence>
<feature type="domain" description="DUF676" evidence="1">
    <location>
        <begin position="54"/>
        <end position="126"/>
    </location>
</feature>
<dbReference type="EMBL" id="QZEY01000028">
    <property type="protein sequence ID" value="RJL20814.1"/>
    <property type="molecule type" value="Genomic_DNA"/>
</dbReference>
<evidence type="ECO:0000259" key="1">
    <source>
        <dbReference type="Pfam" id="PF05057"/>
    </source>
</evidence>
<dbReference type="Gene3D" id="3.40.50.1820">
    <property type="entry name" value="alpha/beta hydrolase"/>
    <property type="match status" value="1"/>
</dbReference>
<dbReference type="OrthoDB" id="8871309at2"/>
<reference evidence="2 3" key="1">
    <citation type="submission" date="2018-09" db="EMBL/GenBank/DDBJ databases">
        <title>YIM 75507 draft genome.</title>
        <authorList>
            <person name="Tang S."/>
            <person name="Feng Y."/>
        </authorList>
    </citation>
    <scope>NUCLEOTIDE SEQUENCE [LARGE SCALE GENOMIC DNA]</scope>
    <source>
        <strain evidence="2 3">YIM 75507</strain>
    </source>
</reference>
<accession>A0A3A4ANK6</accession>
<dbReference type="Pfam" id="PF05057">
    <property type="entry name" value="DUF676"/>
    <property type="match status" value="1"/>
</dbReference>
<dbReference type="InterPro" id="IPR007751">
    <property type="entry name" value="DUF676_lipase-like"/>
</dbReference>
<keyword evidence="3" id="KW-1185">Reference proteome</keyword>
<dbReference type="Proteomes" id="UP000265768">
    <property type="component" value="Unassembled WGS sequence"/>
</dbReference>
<dbReference type="AlphaFoldDB" id="A0A3A4ANK6"/>
<comment type="caution">
    <text evidence="2">The sequence shown here is derived from an EMBL/GenBank/DDBJ whole genome shotgun (WGS) entry which is preliminary data.</text>
</comment>
<protein>
    <recommendedName>
        <fullName evidence="1">DUF676 domain-containing protein</fullName>
    </recommendedName>
</protein>
<dbReference type="SUPFAM" id="SSF53474">
    <property type="entry name" value="alpha/beta-Hydrolases"/>
    <property type="match status" value="1"/>
</dbReference>
<organism evidence="2 3">
    <name type="scientific">Bailinhaonella thermotolerans</name>
    <dbReference type="NCBI Taxonomy" id="1070861"/>
    <lineage>
        <taxon>Bacteria</taxon>
        <taxon>Bacillati</taxon>
        <taxon>Actinomycetota</taxon>
        <taxon>Actinomycetes</taxon>
        <taxon>Streptosporangiales</taxon>
        <taxon>Streptosporangiaceae</taxon>
        <taxon>Bailinhaonella</taxon>
    </lineage>
</organism>